<evidence type="ECO:0008006" key="4">
    <source>
        <dbReference type="Google" id="ProtNLM"/>
    </source>
</evidence>
<reference evidence="2 3" key="1">
    <citation type="submission" date="2020-01" db="EMBL/GenBank/DDBJ databases">
        <title>Insect and environment-associated Actinomycetes.</title>
        <authorList>
            <person name="Currrie C."/>
            <person name="Chevrette M."/>
            <person name="Carlson C."/>
            <person name="Stubbendieck R."/>
            <person name="Wendt-Pienkowski E."/>
        </authorList>
    </citation>
    <scope>NUCLEOTIDE SEQUENCE [LARGE SCALE GENOMIC DNA]</scope>
    <source>
        <strain evidence="2 3">SID14438</strain>
    </source>
</reference>
<accession>A0A6N9VC52</accession>
<evidence type="ECO:0000313" key="2">
    <source>
        <dbReference type="EMBL" id="NEB70293.1"/>
    </source>
</evidence>
<feature type="compositionally biased region" description="Polar residues" evidence="1">
    <location>
        <begin position="74"/>
        <end position="84"/>
    </location>
</feature>
<organism evidence="2 3">
    <name type="scientific">Streptomyces microflavus</name>
    <name type="common">Streptomyces lipmanii</name>
    <dbReference type="NCBI Taxonomy" id="1919"/>
    <lineage>
        <taxon>Bacteria</taxon>
        <taxon>Bacillati</taxon>
        <taxon>Actinomycetota</taxon>
        <taxon>Actinomycetes</taxon>
        <taxon>Kitasatosporales</taxon>
        <taxon>Streptomycetaceae</taxon>
        <taxon>Streptomyces</taxon>
    </lineage>
</organism>
<dbReference type="CDD" id="cd00719">
    <property type="entry name" value="GIY-YIG_SF"/>
    <property type="match status" value="1"/>
</dbReference>
<dbReference type="RefSeq" id="WP_164358181.1">
    <property type="nucleotide sequence ID" value="NZ_JAAGME010001046.1"/>
</dbReference>
<protein>
    <recommendedName>
        <fullName evidence="4">GIY-YIG domain-containing protein</fullName>
    </recommendedName>
</protein>
<evidence type="ECO:0000313" key="3">
    <source>
        <dbReference type="Proteomes" id="UP000471648"/>
    </source>
</evidence>
<evidence type="ECO:0000256" key="1">
    <source>
        <dbReference type="SAM" id="MobiDB-lite"/>
    </source>
</evidence>
<proteinExistence type="predicted"/>
<name>A0A6N9VC52_STRMI</name>
<comment type="caution">
    <text evidence="2">The sequence shown here is derived from an EMBL/GenBank/DDBJ whole genome shotgun (WGS) entry which is preliminary data.</text>
</comment>
<dbReference type="AlphaFoldDB" id="A0A6N9VC52"/>
<feature type="region of interest" description="Disordered" evidence="1">
    <location>
        <begin position="72"/>
        <end position="101"/>
    </location>
</feature>
<dbReference type="Proteomes" id="UP000471648">
    <property type="component" value="Unassembled WGS sequence"/>
</dbReference>
<gene>
    <name evidence="2" type="ORF">G3I39_25030</name>
</gene>
<dbReference type="EMBL" id="JAAGME010001046">
    <property type="protein sequence ID" value="NEB70293.1"/>
    <property type="molecule type" value="Genomic_DNA"/>
</dbReference>
<sequence length="155" mass="17309">MTDSPECPTALYRLYDQDGALLYIGIAVDPEVRLRVHSREKTWWPRVAQRSIEWFGSRPDAEAAEVQAIACEGPSQNVSHSTTRQRGDAKAEYRSPYPKPRQVRIPTDMWTQFGRAAKLGGTSRAKVVSQMIDWYIGEPGVMPPARPPLTPGSPS</sequence>